<dbReference type="Pfam" id="PF00082">
    <property type="entry name" value="Peptidase_S8"/>
    <property type="match status" value="1"/>
</dbReference>
<evidence type="ECO:0000259" key="7">
    <source>
        <dbReference type="Pfam" id="PF00082"/>
    </source>
</evidence>
<comment type="caution">
    <text evidence="8">The sequence shown here is derived from an EMBL/GenBank/DDBJ whole genome shotgun (WGS) entry which is preliminary data.</text>
</comment>
<evidence type="ECO:0000256" key="3">
    <source>
        <dbReference type="ARBA" id="ARBA00022801"/>
    </source>
</evidence>
<gene>
    <name evidence="8" type="ORF">C5745_03005</name>
</gene>
<dbReference type="InterPro" id="IPR015500">
    <property type="entry name" value="Peptidase_S8_subtilisin-rel"/>
</dbReference>
<dbReference type="Gene3D" id="3.40.50.200">
    <property type="entry name" value="Peptidase S8/S53 domain"/>
    <property type="match status" value="1"/>
</dbReference>
<dbReference type="PROSITE" id="PS00138">
    <property type="entry name" value="SUBTILASE_SER"/>
    <property type="match status" value="1"/>
</dbReference>
<evidence type="ECO:0000256" key="6">
    <source>
        <dbReference type="PROSITE-ProRule" id="PRU01240"/>
    </source>
</evidence>
<dbReference type="InterPro" id="IPR050131">
    <property type="entry name" value="Peptidase_S8_subtilisin-like"/>
</dbReference>
<name>A0A2S9J844_9SPHI</name>
<dbReference type="Proteomes" id="UP000239711">
    <property type="component" value="Unassembled WGS sequence"/>
</dbReference>
<evidence type="ECO:0000256" key="4">
    <source>
        <dbReference type="ARBA" id="ARBA00022825"/>
    </source>
</evidence>
<accession>A0A2S9J844</accession>
<dbReference type="InterPro" id="IPR023828">
    <property type="entry name" value="Peptidase_S8_Ser-AS"/>
</dbReference>
<evidence type="ECO:0000256" key="2">
    <source>
        <dbReference type="ARBA" id="ARBA00022670"/>
    </source>
</evidence>
<dbReference type="PANTHER" id="PTHR43806:SF11">
    <property type="entry name" value="CEREVISIN-RELATED"/>
    <property type="match status" value="1"/>
</dbReference>
<keyword evidence="3 6" id="KW-0378">Hydrolase</keyword>
<feature type="active site" description="Charge relay system" evidence="5 6">
    <location>
        <position position="295"/>
    </location>
</feature>
<dbReference type="InterPro" id="IPR022398">
    <property type="entry name" value="Peptidase_S8_His-AS"/>
</dbReference>
<comment type="similarity">
    <text evidence="1 6">Belongs to the peptidase S8 family.</text>
</comment>
<dbReference type="InterPro" id="IPR036852">
    <property type="entry name" value="Peptidase_S8/S53_dom_sf"/>
</dbReference>
<dbReference type="SUPFAM" id="SSF52743">
    <property type="entry name" value="Subtilisin-like"/>
    <property type="match status" value="1"/>
</dbReference>
<protein>
    <recommendedName>
        <fullName evidence="7">Peptidase S8/S53 domain-containing protein</fullName>
    </recommendedName>
</protein>
<organism evidence="8 9">
    <name type="scientific">Sphingobacterium haloxyli</name>
    <dbReference type="NCBI Taxonomy" id="2100533"/>
    <lineage>
        <taxon>Bacteria</taxon>
        <taxon>Pseudomonadati</taxon>
        <taxon>Bacteroidota</taxon>
        <taxon>Sphingobacteriia</taxon>
        <taxon>Sphingobacteriales</taxon>
        <taxon>Sphingobacteriaceae</taxon>
        <taxon>Sphingobacterium</taxon>
    </lineage>
</organism>
<feature type="active site" description="Charge relay system" evidence="5 6">
    <location>
        <position position="460"/>
    </location>
</feature>
<dbReference type="InterPro" id="IPR000209">
    <property type="entry name" value="Peptidase_S8/S53_dom"/>
</dbReference>
<dbReference type="EMBL" id="PVBQ01000002">
    <property type="protein sequence ID" value="PRD48920.1"/>
    <property type="molecule type" value="Genomic_DNA"/>
</dbReference>
<dbReference type="PANTHER" id="PTHR43806">
    <property type="entry name" value="PEPTIDASE S8"/>
    <property type="match status" value="1"/>
</dbReference>
<evidence type="ECO:0000256" key="5">
    <source>
        <dbReference type="PIRSR" id="PIRSR615500-1"/>
    </source>
</evidence>
<dbReference type="PROSITE" id="PS00137">
    <property type="entry name" value="SUBTILASE_HIS"/>
    <property type="match status" value="1"/>
</dbReference>
<dbReference type="AlphaFoldDB" id="A0A2S9J844"/>
<keyword evidence="4 6" id="KW-0720">Serine protease</keyword>
<sequence length="599" mass="63981">MRKNKKRRYVMKTLYVAVFFLAGMLTFSYAQDDFYYYHGEKKAIKLHPTLRYIALEDSIQHMKTLLDMGAQIHERGVYTTQEKERYWVIVDIVKENIKNIQQLTTLPNISYIGPVVGVNDTSYVAISQFFHIEVTLESQLNQVIELAKKNGADYVGAIPYTNGWHTFESKGSKSSLAIANQLFETEKIKEISPDFMFDFAPFLNKMKDKRFFGNGTQTCTNDPQFPQQWGLQNSNGIDVKACTAWGITKGSLSTTVAVLDTGIDPTLTEFATNLSSTSFDAQSGTSPAVVYPSDHGTHVAGIIGANQNAFLISGIAPSVELMAVSHSLAVIPNISAQLASGLNWAWQNGADVINNSWGDQGGAFYGNLQSAVLESAINSAQNSGRGGLGTIVVFASGNYAPVMDYPATYSPNSLTVGSITSSGSRSSSSGYGAALDVVAPGSNILSTTFSNTTTYKSGTSMAAPFTSGLAGLILSIQPTLTRLQVNNFIESTAQKVGGYSYTATAGRPNGTWNNQMGYGLINAHAALVAAGGGGTCTPSTPPTVINGTNYTSNTALNGCNFEFTNSNVTNNASLTVNANGYVLLASDFSVVAGSSLTVQ</sequence>
<feature type="active site" description="Charge relay system" evidence="5 6">
    <location>
        <position position="260"/>
    </location>
</feature>
<keyword evidence="9" id="KW-1185">Reference proteome</keyword>
<evidence type="ECO:0000313" key="8">
    <source>
        <dbReference type="EMBL" id="PRD48920.1"/>
    </source>
</evidence>
<dbReference type="GO" id="GO:0004252">
    <property type="term" value="F:serine-type endopeptidase activity"/>
    <property type="evidence" value="ECO:0007669"/>
    <property type="project" value="UniProtKB-UniRule"/>
</dbReference>
<evidence type="ECO:0000256" key="1">
    <source>
        <dbReference type="ARBA" id="ARBA00011073"/>
    </source>
</evidence>
<dbReference type="GO" id="GO:0006508">
    <property type="term" value="P:proteolysis"/>
    <property type="evidence" value="ECO:0007669"/>
    <property type="project" value="UniProtKB-KW"/>
</dbReference>
<proteinExistence type="inferred from homology"/>
<reference evidence="8 9" key="1">
    <citation type="submission" date="2018-02" db="EMBL/GenBank/DDBJ databases">
        <title>The draft genome of Sphingobacterium sp. 5JN-11.</title>
        <authorList>
            <person name="Liu L."/>
            <person name="Li L."/>
            <person name="Liang L."/>
            <person name="Zhang X."/>
            <person name="Wang T."/>
        </authorList>
    </citation>
    <scope>NUCLEOTIDE SEQUENCE [LARGE SCALE GENOMIC DNA]</scope>
    <source>
        <strain evidence="8 9">5JN-11</strain>
    </source>
</reference>
<evidence type="ECO:0000313" key="9">
    <source>
        <dbReference type="Proteomes" id="UP000239711"/>
    </source>
</evidence>
<dbReference type="OrthoDB" id="9813435at2"/>
<keyword evidence="2 6" id="KW-0645">Protease</keyword>
<dbReference type="PRINTS" id="PR00723">
    <property type="entry name" value="SUBTILISIN"/>
</dbReference>
<feature type="domain" description="Peptidase S8/S53" evidence="7">
    <location>
        <begin position="254"/>
        <end position="519"/>
    </location>
</feature>
<dbReference type="PROSITE" id="PS51892">
    <property type="entry name" value="SUBTILASE"/>
    <property type="match status" value="1"/>
</dbReference>